<name>A0ABQ3ZAX1_9ACTN</name>
<comment type="subcellular location">
    <subcellularLocation>
        <location evidence="1">Periplasm</location>
    </subcellularLocation>
</comment>
<evidence type="ECO:0000259" key="5">
    <source>
        <dbReference type="Pfam" id="PF09084"/>
    </source>
</evidence>
<dbReference type="Gene3D" id="3.40.190.10">
    <property type="entry name" value="Periplasmic binding protein-like II"/>
    <property type="match status" value="2"/>
</dbReference>
<organism evidence="6 7">
    <name type="scientific">Paractinoplanes durhamensis</name>
    <dbReference type="NCBI Taxonomy" id="113563"/>
    <lineage>
        <taxon>Bacteria</taxon>
        <taxon>Bacillati</taxon>
        <taxon>Actinomycetota</taxon>
        <taxon>Actinomycetes</taxon>
        <taxon>Micromonosporales</taxon>
        <taxon>Micromonosporaceae</taxon>
        <taxon>Paractinoplanes</taxon>
    </lineage>
</organism>
<dbReference type="PANTHER" id="PTHR30024">
    <property type="entry name" value="ALIPHATIC SULFONATES-BINDING PROTEIN-RELATED"/>
    <property type="match status" value="1"/>
</dbReference>
<comment type="similarity">
    <text evidence="2">Belongs to the bacterial solute-binding protein SsuA/TauA family.</text>
</comment>
<dbReference type="EMBL" id="BOML01000071">
    <property type="protein sequence ID" value="GIE06985.1"/>
    <property type="molecule type" value="Genomic_DNA"/>
</dbReference>
<evidence type="ECO:0000313" key="7">
    <source>
        <dbReference type="Proteomes" id="UP000637628"/>
    </source>
</evidence>
<dbReference type="SUPFAM" id="SSF53850">
    <property type="entry name" value="Periplasmic binding protein-like II"/>
    <property type="match status" value="1"/>
</dbReference>
<dbReference type="InterPro" id="IPR015168">
    <property type="entry name" value="SsuA/THI5"/>
</dbReference>
<keyword evidence="7" id="KW-1185">Reference proteome</keyword>
<dbReference type="RefSeq" id="WP_203734839.1">
    <property type="nucleotide sequence ID" value="NZ_BAAATX010000028.1"/>
</dbReference>
<dbReference type="PROSITE" id="PS51257">
    <property type="entry name" value="PROKAR_LIPOPROTEIN"/>
    <property type="match status" value="1"/>
</dbReference>
<accession>A0ABQ3ZAX1</accession>
<gene>
    <name evidence="6" type="ORF">Adu01nite_83350</name>
</gene>
<dbReference type="Proteomes" id="UP000637628">
    <property type="component" value="Unassembled WGS sequence"/>
</dbReference>
<protein>
    <recommendedName>
        <fullName evidence="5">SsuA/THI5-like domain-containing protein</fullName>
    </recommendedName>
</protein>
<evidence type="ECO:0000256" key="4">
    <source>
        <dbReference type="SAM" id="SignalP"/>
    </source>
</evidence>
<evidence type="ECO:0000313" key="6">
    <source>
        <dbReference type="EMBL" id="GIE06985.1"/>
    </source>
</evidence>
<evidence type="ECO:0000256" key="3">
    <source>
        <dbReference type="ARBA" id="ARBA00022729"/>
    </source>
</evidence>
<sequence length="324" mass="33372">MTRMIGPALVATLLLAACGTSNSTADPGAEPGTLHLGIVQGQDFTHALPARIAEAQGIFAKHGLKVEIVDFSAGSDLVKAIVGGTVQAGEVTGLDVVAAAASGIDLKAFYGTASATPMAVIVKDRSPIRALPDLKGKKVGISKFGSLTDFTVKLIAQKTGATDIKPVPLGAPSANTAALAKGDVDAIILPVEFAYALQAAGTPVTAIRIADLTTDSQFGTLAAPGAWLDANQNEQVTALTEAYAEAITYLQAHEPESVQLAVSKLGMKPAVATQAYQELSKDFTPTGKINTAGLAAYAESLPGLKLAQKVPTEQQYYDPKFTAK</sequence>
<evidence type="ECO:0000256" key="2">
    <source>
        <dbReference type="ARBA" id="ARBA00010742"/>
    </source>
</evidence>
<feature type="domain" description="SsuA/THI5-like" evidence="5">
    <location>
        <begin position="51"/>
        <end position="253"/>
    </location>
</feature>
<keyword evidence="3 4" id="KW-0732">Signal</keyword>
<dbReference type="PANTHER" id="PTHR30024:SF47">
    <property type="entry name" value="TAURINE-BINDING PERIPLASMIC PROTEIN"/>
    <property type="match status" value="1"/>
</dbReference>
<reference evidence="6 7" key="1">
    <citation type="submission" date="2021-01" db="EMBL/GenBank/DDBJ databases">
        <title>Whole genome shotgun sequence of Actinoplanes durhamensis NBRC 14914.</title>
        <authorList>
            <person name="Komaki H."/>
            <person name="Tamura T."/>
        </authorList>
    </citation>
    <scope>NUCLEOTIDE SEQUENCE [LARGE SCALE GENOMIC DNA]</scope>
    <source>
        <strain evidence="6 7">NBRC 14914</strain>
    </source>
</reference>
<feature type="chain" id="PRO_5046808752" description="SsuA/THI5-like domain-containing protein" evidence="4">
    <location>
        <begin position="26"/>
        <end position="324"/>
    </location>
</feature>
<comment type="caution">
    <text evidence="6">The sequence shown here is derived from an EMBL/GenBank/DDBJ whole genome shotgun (WGS) entry which is preliminary data.</text>
</comment>
<evidence type="ECO:0000256" key="1">
    <source>
        <dbReference type="ARBA" id="ARBA00004418"/>
    </source>
</evidence>
<dbReference type="Pfam" id="PF09084">
    <property type="entry name" value="NMT1"/>
    <property type="match status" value="1"/>
</dbReference>
<proteinExistence type="inferred from homology"/>
<feature type="signal peptide" evidence="4">
    <location>
        <begin position="1"/>
        <end position="25"/>
    </location>
</feature>